<dbReference type="PROSITE" id="PS50811">
    <property type="entry name" value="WRKY"/>
    <property type="match status" value="1"/>
</dbReference>
<dbReference type="PANTHER" id="PTHR32096:SF155">
    <property type="entry name" value="WRKY TRANSCRIPTION FACTOR 22-LIKE"/>
    <property type="match status" value="1"/>
</dbReference>
<evidence type="ECO:0000313" key="8">
    <source>
        <dbReference type="EMBL" id="KAG6402674.1"/>
    </source>
</evidence>
<dbReference type="AlphaFoldDB" id="A0A8X8ZG35"/>
<dbReference type="EMBL" id="PNBA02000013">
    <property type="protein sequence ID" value="KAG6402674.1"/>
    <property type="molecule type" value="Genomic_DNA"/>
</dbReference>
<dbReference type="Gene3D" id="2.20.25.80">
    <property type="entry name" value="WRKY domain"/>
    <property type="match status" value="1"/>
</dbReference>
<gene>
    <name evidence="8" type="ORF">SASPL_134876</name>
</gene>
<organism evidence="8">
    <name type="scientific">Salvia splendens</name>
    <name type="common">Scarlet sage</name>
    <dbReference type="NCBI Taxonomy" id="180675"/>
    <lineage>
        <taxon>Eukaryota</taxon>
        <taxon>Viridiplantae</taxon>
        <taxon>Streptophyta</taxon>
        <taxon>Embryophyta</taxon>
        <taxon>Tracheophyta</taxon>
        <taxon>Spermatophyta</taxon>
        <taxon>Magnoliopsida</taxon>
        <taxon>eudicotyledons</taxon>
        <taxon>Gunneridae</taxon>
        <taxon>Pentapetalae</taxon>
        <taxon>asterids</taxon>
        <taxon>lamiids</taxon>
        <taxon>Lamiales</taxon>
        <taxon>Lamiaceae</taxon>
        <taxon>Nepetoideae</taxon>
        <taxon>Mentheae</taxon>
        <taxon>Salviinae</taxon>
        <taxon>Salvia</taxon>
        <taxon>Salvia subgen. Calosphace</taxon>
        <taxon>core Calosphace</taxon>
    </lineage>
</organism>
<keyword evidence="3" id="KW-0238">DNA-binding</keyword>
<evidence type="ECO:0000256" key="4">
    <source>
        <dbReference type="ARBA" id="ARBA00023163"/>
    </source>
</evidence>
<feature type="region of interest" description="Disordered" evidence="6">
    <location>
        <begin position="177"/>
        <end position="211"/>
    </location>
</feature>
<dbReference type="SUPFAM" id="SSF118290">
    <property type="entry name" value="WRKY DNA-binding domain"/>
    <property type="match status" value="1"/>
</dbReference>
<sequence length="234" mass="26136">MDDDNWDLNAVVRSCCSSSFTPTPAALAVAQIPTPTEKDCTFFEPRQISFEEDLHELWKPFFSKQQISLPISPLSVLQDPSPADQEIKQFSPQNHQPFAIVNAPKPSPLKTKKRKHYSKNVCHVPADGISSDKWSWRKYGQKPIKGSPCSTLKGCNARKQVERNKADPSMFILTFTGDHNHAPPTHRNSLAGTTRAPRKTAEEESHAEMEVEEDDLFAGLEDFSDVAAAMADEE</sequence>
<evidence type="ECO:0000313" key="9">
    <source>
        <dbReference type="Proteomes" id="UP000298416"/>
    </source>
</evidence>
<protein>
    <recommendedName>
        <fullName evidence="7">WRKY domain-containing protein</fullName>
    </recommendedName>
</protein>
<keyword evidence="4" id="KW-0804">Transcription</keyword>
<accession>A0A8X8ZG35</accession>
<evidence type="ECO:0000256" key="6">
    <source>
        <dbReference type="SAM" id="MobiDB-lite"/>
    </source>
</evidence>
<dbReference type="InterPro" id="IPR003657">
    <property type="entry name" value="WRKY_dom"/>
</dbReference>
<keyword evidence="9" id="KW-1185">Reference proteome</keyword>
<dbReference type="GO" id="GO:0003700">
    <property type="term" value="F:DNA-binding transcription factor activity"/>
    <property type="evidence" value="ECO:0007669"/>
    <property type="project" value="InterPro"/>
</dbReference>
<reference evidence="8" key="1">
    <citation type="submission" date="2018-01" db="EMBL/GenBank/DDBJ databases">
        <authorList>
            <person name="Mao J.F."/>
        </authorList>
    </citation>
    <scope>NUCLEOTIDE SEQUENCE</scope>
    <source>
        <strain evidence="8">Huo1</strain>
        <tissue evidence="8">Leaf</tissue>
    </source>
</reference>
<keyword evidence="2" id="KW-0805">Transcription regulation</keyword>
<evidence type="ECO:0000256" key="2">
    <source>
        <dbReference type="ARBA" id="ARBA00023015"/>
    </source>
</evidence>
<evidence type="ECO:0000256" key="3">
    <source>
        <dbReference type="ARBA" id="ARBA00023125"/>
    </source>
</evidence>
<dbReference type="InterPro" id="IPR044810">
    <property type="entry name" value="WRKY_plant"/>
</dbReference>
<evidence type="ECO:0000256" key="5">
    <source>
        <dbReference type="ARBA" id="ARBA00023242"/>
    </source>
</evidence>
<evidence type="ECO:0000256" key="1">
    <source>
        <dbReference type="ARBA" id="ARBA00004123"/>
    </source>
</evidence>
<proteinExistence type="predicted"/>
<name>A0A8X8ZG35_SALSN</name>
<dbReference type="Proteomes" id="UP000298416">
    <property type="component" value="Unassembled WGS sequence"/>
</dbReference>
<dbReference type="GO" id="GO:0000976">
    <property type="term" value="F:transcription cis-regulatory region binding"/>
    <property type="evidence" value="ECO:0007669"/>
    <property type="project" value="TreeGrafter"/>
</dbReference>
<feature type="domain" description="WRKY" evidence="7">
    <location>
        <begin position="125"/>
        <end position="184"/>
    </location>
</feature>
<dbReference type="PANTHER" id="PTHR32096">
    <property type="entry name" value="WRKY TRANSCRIPTION FACTOR 30-RELATED-RELATED"/>
    <property type="match status" value="1"/>
</dbReference>
<evidence type="ECO:0000259" key="7">
    <source>
        <dbReference type="PROSITE" id="PS50811"/>
    </source>
</evidence>
<comment type="subcellular location">
    <subcellularLocation>
        <location evidence="1">Nucleus</location>
    </subcellularLocation>
</comment>
<comment type="caution">
    <text evidence="8">The sequence shown here is derived from an EMBL/GenBank/DDBJ whole genome shotgun (WGS) entry which is preliminary data.</text>
</comment>
<dbReference type="InterPro" id="IPR036576">
    <property type="entry name" value="WRKY_dom_sf"/>
</dbReference>
<dbReference type="Pfam" id="PF03106">
    <property type="entry name" value="WRKY"/>
    <property type="match status" value="1"/>
</dbReference>
<dbReference type="GO" id="GO:0005634">
    <property type="term" value="C:nucleus"/>
    <property type="evidence" value="ECO:0007669"/>
    <property type="project" value="UniProtKB-SubCell"/>
</dbReference>
<reference evidence="8" key="2">
    <citation type="submission" date="2020-08" db="EMBL/GenBank/DDBJ databases">
        <title>Plant Genome Project.</title>
        <authorList>
            <person name="Zhang R.-G."/>
        </authorList>
    </citation>
    <scope>NUCLEOTIDE SEQUENCE</scope>
    <source>
        <strain evidence="8">Huo1</strain>
        <tissue evidence="8">Leaf</tissue>
    </source>
</reference>
<keyword evidence="5" id="KW-0539">Nucleus</keyword>
<feature type="compositionally biased region" description="Basic and acidic residues" evidence="6">
    <location>
        <begin position="199"/>
        <end position="209"/>
    </location>
</feature>
<dbReference type="SMART" id="SM00774">
    <property type="entry name" value="WRKY"/>
    <property type="match status" value="1"/>
</dbReference>